<keyword evidence="7" id="KW-0119">Carbohydrate metabolism</keyword>
<dbReference type="Gene3D" id="2.60.40.1390">
    <property type="entry name" value="NDT80 DNA-binding domain"/>
    <property type="match status" value="1"/>
</dbReference>
<feature type="region of interest" description="Disordered" evidence="10">
    <location>
        <begin position="797"/>
        <end position="864"/>
    </location>
</feature>
<evidence type="ECO:0000256" key="8">
    <source>
        <dbReference type="ARBA" id="ARBA00047647"/>
    </source>
</evidence>
<dbReference type="InterPro" id="IPR003764">
    <property type="entry name" value="GlcNAc_6-P_deAcase"/>
</dbReference>
<feature type="compositionally biased region" description="Low complexity" evidence="10">
    <location>
        <begin position="937"/>
        <end position="948"/>
    </location>
</feature>
<feature type="region of interest" description="Disordered" evidence="10">
    <location>
        <begin position="573"/>
        <end position="592"/>
    </location>
</feature>
<feature type="compositionally biased region" description="Basic and acidic residues" evidence="10">
    <location>
        <begin position="507"/>
        <end position="518"/>
    </location>
</feature>
<feature type="compositionally biased region" description="Low complexity" evidence="10">
    <location>
        <begin position="978"/>
        <end position="987"/>
    </location>
</feature>
<dbReference type="Pfam" id="PF05224">
    <property type="entry name" value="NDT80_PhoG"/>
    <property type="match status" value="1"/>
</dbReference>
<feature type="region of interest" description="Disordered" evidence="10">
    <location>
        <begin position="1292"/>
        <end position="1324"/>
    </location>
</feature>
<evidence type="ECO:0000256" key="10">
    <source>
        <dbReference type="SAM" id="MobiDB-lite"/>
    </source>
</evidence>
<dbReference type="GO" id="GO:0003677">
    <property type="term" value="F:DNA binding"/>
    <property type="evidence" value="ECO:0007669"/>
    <property type="project" value="UniProtKB-KW"/>
</dbReference>
<keyword evidence="6 9" id="KW-0238">DNA-binding</keyword>
<protein>
    <recommendedName>
        <fullName evidence="3">N-acetylglucosamine-6-phosphate deacetylase</fullName>
        <ecNumber evidence="2">3.5.1.25</ecNumber>
    </recommendedName>
</protein>
<feature type="region of interest" description="Disordered" evidence="10">
    <location>
        <begin position="636"/>
        <end position="657"/>
    </location>
</feature>
<evidence type="ECO:0000313" key="12">
    <source>
        <dbReference type="EMBL" id="PWI76482.1"/>
    </source>
</evidence>
<feature type="compositionally biased region" description="Polar residues" evidence="10">
    <location>
        <begin position="1407"/>
        <end position="1420"/>
    </location>
</feature>
<feature type="domain" description="NDT80" evidence="11">
    <location>
        <begin position="1069"/>
        <end position="1301"/>
    </location>
</feature>
<sequence>MPIALSPTTQPRNGLTKFTNCRLVKGDRLVNEDLWVSSQTGKIIHSQATFYDDLNLPDETIDLGGRIVAPGMIECQLNGAFGFNFSTLLDDMSQYGKKVKDVNRLMIQTGVTSYIPTITSQRPELYQKVALPGEMDPSKATLRPWLRTGWGRDATKSALPFLGPSGSRRIADDGAESLGAHCEGPFLNPTKNGVHNVDVLIEAQDFSDIEACYGAENLKPQTPGGTIPIKMVTAAPERGQMMKLIPELASRGIIYSIGHSEATYEEASSAVGQGATMITHLFNAMRPLHHRNPGIFGVLGLAESLPRPYFGIISDGIHLHPTTIKIAFNAHPDGFILVTDAMHLVGLPDGAYPWTNGEQTCNIVKKGSTLLLEGSDTIAGSSITLLECVNNFLQWSGTGIPHAIKAVTATPAAMLGLQGVKGTLDADADADLVIFSEDTSSGCSQLVLDEVWKFETFGATADGSPGATRRASDPCWRAAKPPALLELAEPVRQTTGRAVGAYKHGRVRGERCSSRARDGLLQGGPANQQGVGVDGTPRRSDPGTDDGGGSGDHCARVVTGRVSHLAVQLSPTTTRTWQRDTGGVAWPRRASSRQDDDARFALDGRGPCLGRGRQPARHHPPSVVIHAHAILERPSTIPPIPPPPLRPATHPPQGGSERRRDILACLTGWEGTRPALSCNHLPQPATPTSVLALSGPCNLGRAPPLPAWFSISSAGKVASRFDLRERASAARRGSIVERGNARARTGGSCAQALGGVTDSGPCSSSCQVVRTLGEKHVKCTLYEHCTVLDAVQCRDQGGDQQQAMGPPPPQVLLTPPPATSAGMARRRWPPPEGLQKRHRPIPLPPPEQPIPGRRPPQSAPERCGHPYSAKWPYACASLSRLAVELRAQTPPTRPGLAPGGRPATTNLPQSYRSAPRSSVPDPVSLSSLAIHRRRRQTSSTALSRRSSAGCQRPFRRNRRRPPSTSASVAQQNQPTPSPAIAPSSKPPLVALPASNLPRVWSAGAADTMTMNNGNGQPMTMEHFEQDLNFDEALLDGGALAPLPFTPAYDFDNFATTFEDPFAYSARAFEAPTNHDTVNEESSPQELDNKLLGFSDPIRNVTVVDDAGNISDTHMSAELYGMFFVAEDVFGGETTGRPLELTCYRRNLWQCSGLITLPRAISHVVDEQGRQFPIFELSASITAVESIEGKPTEIISIPWKSSNPQGGEEAKVASAPPHISLDLTAAQEIDATRLSLPVAWKRLQFKHATANNGRRKGLQQHYVVQINLLGKTKSGEIIKIAEIQSGPVIVRGRSPRNFDSRRDVPLTGEKRLERKNTASSDNASLKMERENLQATMQRYQSMGGVSTPVEWTNPQPIPQPSPTAHPAKRMAVSPSVARPPVPAWSADGNGHVNGKAGQVGGQAHRGSVSRQSNAVPINLSLSEDEKSPNRSSAELQSPQMGKAAPVTGPNAGNSPADDPDPLYEYFPLTVDDWMPPVDAVYRPHVVHHTIVPPEIKAQQVQSKAKRYFAAE</sequence>
<feature type="DNA-binding region" description="NDT80" evidence="9">
    <location>
        <begin position="1069"/>
        <end position="1301"/>
    </location>
</feature>
<dbReference type="SUPFAM" id="SSF51556">
    <property type="entry name" value="Metallo-dependent hydrolases"/>
    <property type="match status" value="1"/>
</dbReference>
<feature type="region of interest" description="Disordered" evidence="10">
    <location>
        <begin position="1340"/>
        <end position="1461"/>
    </location>
</feature>
<feature type="compositionally biased region" description="Polar residues" evidence="10">
    <location>
        <begin position="963"/>
        <end position="973"/>
    </location>
</feature>
<proteinExistence type="inferred from homology"/>
<comment type="similarity">
    <text evidence="1">Belongs to the metallo-dependent hydrolases superfamily. NagA family.</text>
</comment>
<evidence type="ECO:0000256" key="2">
    <source>
        <dbReference type="ARBA" id="ARBA00011899"/>
    </source>
</evidence>
<feature type="region of interest" description="Disordered" evidence="10">
    <location>
        <begin position="504"/>
        <end position="553"/>
    </location>
</feature>
<evidence type="ECO:0000256" key="7">
    <source>
        <dbReference type="ARBA" id="ARBA00023277"/>
    </source>
</evidence>
<dbReference type="EMBL" id="LCWV01000001">
    <property type="protein sequence ID" value="PWI76482.1"/>
    <property type="molecule type" value="Genomic_DNA"/>
</dbReference>
<dbReference type="CDD" id="cd00854">
    <property type="entry name" value="NagA"/>
    <property type="match status" value="1"/>
</dbReference>
<dbReference type="GO" id="GO:0008448">
    <property type="term" value="F:N-acetylglucosamine-6-phosphate deacetylase activity"/>
    <property type="evidence" value="ECO:0007669"/>
    <property type="project" value="UniProtKB-EC"/>
</dbReference>
<dbReference type="PANTHER" id="PTHR11113">
    <property type="entry name" value="N-ACETYLGLUCOSAMINE-6-PHOSPHATE DEACETYLASE"/>
    <property type="match status" value="1"/>
</dbReference>
<dbReference type="SUPFAM" id="SSF51338">
    <property type="entry name" value="Composite domain of metallo-dependent hydrolases"/>
    <property type="match status" value="1"/>
</dbReference>
<dbReference type="PROSITE" id="PS51517">
    <property type="entry name" value="NDT80"/>
    <property type="match status" value="1"/>
</dbReference>
<dbReference type="InterPro" id="IPR024061">
    <property type="entry name" value="NDT80_DNA-bd_dom"/>
</dbReference>
<dbReference type="FunFam" id="3.20.20.140:FF:000065">
    <property type="entry name" value="N-acetylglucosamine-6-phosphate deacetylase"/>
    <property type="match status" value="1"/>
</dbReference>
<dbReference type="InterPro" id="IPR008967">
    <property type="entry name" value="p53-like_TF_DNA-bd_sf"/>
</dbReference>
<evidence type="ECO:0000313" key="13">
    <source>
        <dbReference type="Proteomes" id="UP000245956"/>
    </source>
</evidence>
<feature type="compositionally biased region" description="Basic and acidic residues" evidence="10">
    <location>
        <begin position="1295"/>
        <end position="1315"/>
    </location>
</feature>
<feature type="compositionally biased region" description="Polar residues" evidence="10">
    <location>
        <begin position="903"/>
        <end position="916"/>
    </location>
</feature>
<reference evidence="12 13" key="1">
    <citation type="journal article" date="2016" name="Front. Microbiol.">
        <title>Genome and transcriptome sequences reveal the specific parasitism of the nematophagous Purpureocillium lilacinum 36-1.</title>
        <authorList>
            <person name="Xie J."/>
            <person name="Li S."/>
            <person name="Mo C."/>
            <person name="Xiao X."/>
            <person name="Peng D."/>
            <person name="Wang G."/>
            <person name="Xiao Y."/>
        </authorList>
    </citation>
    <scope>NUCLEOTIDE SEQUENCE [LARGE SCALE GENOMIC DNA]</scope>
    <source>
        <strain evidence="12 13">36-1</strain>
    </source>
</reference>
<dbReference type="GO" id="GO:0046872">
    <property type="term" value="F:metal ion binding"/>
    <property type="evidence" value="ECO:0007669"/>
    <property type="project" value="UniProtKB-KW"/>
</dbReference>
<name>A0A2U3EPQ7_PURLI</name>
<dbReference type="GO" id="GO:0006046">
    <property type="term" value="P:N-acetylglucosamine catabolic process"/>
    <property type="evidence" value="ECO:0007669"/>
    <property type="project" value="TreeGrafter"/>
</dbReference>
<dbReference type="SUPFAM" id="SSF49417">
    <property type="entry name" value="p53-like transcription factors"/>
    <property type="match status" value="1"/>
</dbReference>
<evidence type="ECO:0000256" key="1">
    <source>
        <dbReference type="ARBA" id="ARBA00010716"/>
    </source>
</evidence>
<feature type="compositionally biased region" description="Polar residues" evidence="10">
    <location>
        <begin position="1340"/>
        <end position="1353"/>
    </location>
</feature>
<dbReference type="Gene3D" id="3.20.20.140">
    <property type="entry name" value="Metal-dependent hydrolases"/>
    <property type="match status" value="1"/>
</dbReference>
<feature type="compositionally biased region" description="Pro residues" evidence="10">
    <location>
        <begin position="805"/>
        <end position="818"/>
    </location>
</feature>
<feature type="compositionally biased region" description="Pro residues" evidence="10">
    <location>
        <begin position="636"/>
        <end position="650"/>
    </location>
</feature>
<evidence type="ECO:0000256" key="6">
    <source>
        <dbReference type="ARBA" id="ARBA00023125"/>
    </source>
</evidence>
<dbReference type="InterPro" id="IPR032466">
    <property type="entry name" value="Metal_Hydrolase"/>
</dbReference>
<evidence type="ECO:0000256" key="3">
    <source>
        <dbReference type="ARBA" id="ARBA00018029"/>
    </source>
</evidence>
<dbReference type="InterPro" id="IPR006680">
    <property type="entry name" value="Amidohydro-rel"/>
</dbReference>
<feature type="compositionally biased region" description="Polar residues" evidence="10">
    <location>
        <begin position="1428"/>
        <end position="1438"/>
    </location>
</feature>
<dbReference type="PANTHER" id="PTHR11113:SF14">
    <property type="entry name" value="N-ACETYLGLUCOSAMINE-6-PHOSPHATE DEACETYLASE"/>
    <property type="match status" value="1"/>
</dbReference>
<feature type="compositionally biased region" description="Pro residues" evidence="10">
    <location>
        <begin position="841"/>
        <end position="858"/>
    </location>
</feature>
<dbReference type="Proteomes" id="UP000245956">
    <property type="component" value="Unassembled WGS sequence"/>
</dbReference>
<comment type="caution">
    <text evidence="12">The sequence shown here is derived from an EMBL/GenBank/DDBJ whole genome shotgun (WGS) entry which is preliminary data.</text>
</comment>
<feature type="region of interest" description="Disordered" evidence="10">
    <location>
        <begin position="889"/>
        <end position="988"/>
    </location>
</feature>
<evidence type="ECO:0000259" key="11">
    <source>
        <dbReference type="PROSITE" id="PS51517"/>
    </source>
</evidence>
<evidence type="ECO:0000256" key="9">
    <source>
        <dbReference type="PROSITE-ProRule" id="PRU00850"/>
    </source>
</evidence>
<evidence type="ECO:0000256" key="5">
    <source>
        <dbReference type="ARBA" id="ARBA00022801"/>
    </source>
</evidence>
<evidence type="ECO:0000256" key="4">
    <source>
        <dbReference type="ARBA" id="ARBA00022723"/>
    </source>
</evidence>
<dbReference type="InterPro" id="IPR011059">
    <property type="entry name" value="Metal-dep_hydrolase_composite"/>
</dbReference>
<dbReference type="InterPro" id="IPR037141">
    <property type="entry name" value="NDT80_DNA-bd_dom_sf"/>
</dbReference>
<feature type="compositionally biased region" description="Low complexity" evidence="10">
    <location>
        <begin position="917"/>
        <end position="928"/>
    </location>
</feature>
<keyword evidence="5" id="KW-0378">Hydrolase</keyword>
<accession>A0A2U3EPQ7</accession>
<gene>
    <name evidence="12" type="ORF">PCL_03676</name>
</gene>
<comment type="catalytic activity">
    <reaction evidence="8">
        <text>N-acetyl-D-glucosamine 6-phosphate + H2O = D-glucosamine 6-phosphate + acetate</text>
        <dbReference type="Rhea" id="RHEA:22936"/>
        <dbReference type="ChEBI" id="CHEBI:15377"/>
        <dbReference type="ChEBI" id="CHEBI:30089"/>
        <dbReference type="ChEBI" id="CHEBI:57513"/>
        <dbReference type="ChEBI" id="CHEBI:58725"/>
        <dbReference type="EC" id="3.5.1.25"/>
    </reaction>
</comment>
<organism evidence="12 13">
    <name type="scientific">Purpureocillium lilacinum</name>
    <name type="common">Paecilomyces lilacinus</name>
    <dbReference type="NCBI Taxonomy" id="33203"/>
    <lineage>
        <taxon>Eukaryota</taxon>
        <taxon>Fungi</taxon>
        <taxon>Dikarya</taxon>
        <taxon>Ascomycota</taxon>
        <taxon>Pezizomycotina</taxon>
        <taxon>Sordariomycetes</taxon>
        <taxon>Hypocreomycetidae</taxon>
        <taxon>Hypocreales</taxon>
        <taxon>Ophiocordycipitaceae</taxon>
        <taxon>Purpureocillium</taxon>
    </lineage>
</organism>
<dbReference type="EC" id="3.5.1.25" evidence="2"/>
<keyword evidence="4" id="KW-0479">Metal-binding</keyword>
<dbReference type="Pfam" id="PF01979">
    <property type="entry name" value="Amidohydro_1"/>
    <property type="match status" value="1"/>
</dbReference>
<dbReference type="GO" id="GO:0003700">
    <property type="term" value="F:DNA-binding transcription factor activity"/>
    <property type="evidence" value="ECO:0007669"/>
    <property type="project" value="UniProtKB-UniRule"/>
</dbReference>